<dbReference type="GO" id="GO:0005524">
    <property type="term" value="F:ATP binding"/>
    <property type="evidence" value="ECO:0007669"/>
    <property type="project" value="UniProtKB-KW"/>
</dbReference>
<evidence type="ECO:0000256" key="1">
    <source>
        <dbReference type="ARBA" id="ARBA00022598"/>
    </source>
</evidence>
<reference evidence="5 6" key="1">
    <citation type="submission" date="2015-07" db="EMBL/GenBank/DDBJ databases">
        <title>Isolation and Genomic Characterization of a Novel Halophilic Metal-Reducing Deltaproteobacterium from the Deep Subsurface.</title>
        <authorList>
            <person name="Badalamenti J.P."/>
            <person name="Summers Z.M."/>
            <person name="Gralnick J.A."/>
            <person name="Bond D.R."/>
        </authorList>
    </citation>
    <scope>NUCLEOTIDE SEQUENCE [LARGE SCALE GENOMIC DNA]</scope>
    <source>
        <strain evidence="5 6">WTL</strain>
    </source>
</reference>
<dbReference type="KEGG" id="des:DSOUD_3084"/>
<name>A0A0M3QGD9_9BACT</name>
<evidence type="ECO:0000256" key="3">
    <source>
        <dbReference type="ARBA" id="ARBA00022840"/>
    </source>
</evidence>
<evidence type="ECO:0000256" key="2">
    <source>
        <dbReference type="ARBA" id="ARBA00022741"/>
    </source>
</evidence>
<keyword evidence="1" id="KW-0436">Ligase</keyword>
<dbReference type="Pfam" id="PF00152">
    <property type="entry name" value="tRNA-synt_2"/>
    <property type="match status" value="1"/>
</dbReference>
<dbReference type="NCBIfam" id="TIGR00462">
    <property type="entry name" value="genX"/>
    <property type="match status" value="1"/>
</dbReference>
<gene>
    <name evidence="5" type="primary">genX</name>
    <name evidence="5" type="ORF">DSOUD_3084</name>
</gene>
<dbReference type="AlphaFoldDB" id="A0A0M3QGD9"/>
<evidence type="ECO:0000313" key="6">
    <source>
        <dbReference type="Proteomes" id="UP000057158"/>
    </source>
</evidence>
<keyword evidence="2" id="KW-0547">Nucleotide-binding</keyword>
<dbReference type="OrthoDB" id="9801152at2"/>
<dbReference type="RefSeq" id="WP_053551790.1">
    <property type="nucleotide sequence ID" value="NZ_CP010802.1"/>
</dbReference>
<organism evidence="5 6">
    <name type="scientific">Desulfuromonas soudanensis</name>
    <dbReference type="NCBI Taxonomy" id="1603606"/>
    <lineage>
        <taxon>Bacteria</taxon>
        <taxon>Pseudomonadati</taxon>
        <taxon>Thermodesulfobacteriota</taxon>
        <taxon>Desulfuromonadia</taxon>
        <taxon>Desulfuromonadales</taxon>
        <taxon>Desulfuromonadaceae</taxon>
        <taxon>Desulfuromonas</taxon>
    </lineage>
</organism>
<evidence type="ECO:0000313" key="5">
    <source>
        <dbReference type="EMBL" id="ALC17809.1"/>
    </source>
</evidence>
<dbReference type="Gene3D" id="3.30.930.10">
    <property type="entry name" value="Bira Bifunctional Protein, Domain 2"/>
    <property type="match status" value="1"/>
</dbReference>
<dbReference type="GO" id="GO:0000049">
    <property type="term" value="F:tRNA binding"/>
    <property type="evidence" value="ECO:0007669"/>
    <property type="project" value="TreeGrafter"/>
</dbReference>
<protein>
    <submittedName>
        <fullName evidence="5">EF-P lysine aminoacylase GenX</fullName>
    </submittedName>
</protein>
<dbReference type="GO" id="GO:0004824">
    <property type="term" value="F:lysine-tRNA ligase activity"/>
    <property type="evidence" value="ECO:0007669"/>
    <property type="project" value="InterPro"/>
</dbReference>
<dbReference type="PANTHER" id="PTHR42918:SF6">
    <property type="entry name" value="ELONGATION FACTOR P--(R)-BETA-LYSINE LIGASE"/>
    <property type="match status" value="1"/>
</dbReference>
<dbReference type="InterPro" id="IPR006195">
    <property type="entry name" value="aa-tRNA-synth_II"/>
</dbReference>
<dbReference type="Proteomes" id="UP000057158">
    <property type="component" value="Chromosome"/>
</dbReference>
<dbReference type="PATRIC" id="fig|1603606.3.peg.3326"/>
<dbReference type="GO" id="GO:0006430">
    <property type="term" value="P:lysyl-tRNA aminoacylation"/>
    <property type="evidence" value="ECO:0007669"/>
    <property type="project" value="InterPro"/>
</dbReference>
<dbReference type="GO" id="GO:0005829">
    <property type="term" value="C:cytosol"/>
    <property type="evidence" value="ECO:0007669"/>
    <property type="project" value="TreeGrafter"/>
</dbReference>
<sequence length="303" mass="34428">MEPNWALARKRPKLEERARIIQSIRAFFIARNYLEVETPHRLPGNAPEEHIDPVPSLPWFLHTSPELGMKRLLAAGYERIFQICRCWRQGERGRRHLPEYTMLEWYRAGCDYRSLMEECEDLLGALVPGLRLTLGGRSVDLSPPWERLTVAEAFARHADLTPQQALASGRFDEIIALQIEPCLGRMRPTFLTEYPSACAALARLKPGNPQVAERFELYVAGIELANAFSELTDPVEQRRRFEEEEERRRAAGKPSVPLPEKFLAELETLPAAAGIALGVDRLVMLLCDVQTIDEVVAFTPEDL</sequence>
<evidence type="ECO:0000259" key="4">
    <source>
        <dbReference type="PROSITE" id="PS50862"/>
    </source>
</evidence>
<dbReference type="PANTHER" id="PTHR42918">
    <property type="entry name" value="LYSYL-TRNA SYNTHETASE"/>
    <property type="match status" value="1"/>
</dbReference>
<dbReference type="STRING" id="1603606.DSOUD_3084"/>
<dbReference type="InterPro" id="IPR045864">
    <property type="entry name" value="aa-tRNA-synth_II/BPL/LPL"/>
</dbReference>
<accession>A0A0M3QGD9</accession>
<proteinExistence type="predicted"/>
<dbReference type="EMBL" id="CP010802">
    <property type="protein sequence ID" value="ALC17809.1"/>
    <property type="molecule type" value="Genomic_DNA"/>
</dbReference>
<feature type="domain" description="Aminoacyl-transfer RNA synthetases class-II family profile" evidence="4">
    <location>
        <begin position="17"/>
        <end position="300"/>
    </location>
</feature>
<dbReference type="SUPFAM" id="SSF55681">
    <property type="entry name" value="Class II aaRS and biotin synthetases"/>
    <property type="match status" value="1"/>
</dbReference>
<dbReference type="InterPro" id="IPR004525">
    <property type="entry name" value="EpmA"/>
</dbReference>
<dbReference type="PROSITE" id="PS50862">
    <property type="entry name" value="AA_TRNA_LIGASE_II"/>
    <property type="match status" value="1"/>
</dbReference>
<keyword evidence="6" id="KW-1185">Reference proteome</keyword>
<keyword evidence="3" id="KW-0067">ATP-binding</keyword>
<dbReference type="InterPro" id="IPR004364">
    <property type="entry name" value="Aa-tRNA-synt_II"/>
</dbReference>